<evidence type="ECO:0000259" key="1">
    <source>
        <dbReference type="Pfam" id="PF08241"/>
    </source>
</evidence>
<feature type="domain" description="Methyltransferase type 11" evidence="1">
    <location>
        <begin position="89"/>
        <end position="135"/>
    </location>
</feature>
<accession>A0A1Z4VT98</accession>
<sequence length="255" mass="28950">MRRLKKQSDSVKCPMPVFPGLQEWYRTPLGQALEQVELTAVRDCLTTLFGYHLLSVAPPWQADPLDSSRVQHRVVQTPEAIPGRTGLVSANDVWPVSSDSLDVILLPHVLEFAAEPHQILREAERCLIPEGHLVIVGFNPWGIWGGRSLLTRWRGRLPWCGRFLGVARLRDWLALLGFDTLAVQPLLYRLPVNHAGLLERTRFLDQLEAVNHIPGNAGFLLLARKRVVGMTPIRPRWRPRRRFLSPGVIEPTRRG</sequence>
<dbReference type="InterPro" id="IPR029063">
    <property type="entry name" value="SAM-dependent_MTases_sf"/>
</dbReference>
<dbReference type="EMBL" id="AP018052">
    <property type="protein sequence ID" value="BAZ94723.1"/>
    <property type="molecule type" value="Genomic_DNA"/>
</dbReference>
<keyword evidence="3" id="KW-1185">Reference proteome</keyword>
<organism evidence="2 3">
    <name type="scientific">Thiohalobacter thiocyanaticus</name>
    <dbReference type="NCBI Taxonomy" id="585455"/>
    <lineage>
        <taxon>Bacteria</taxon>
        <taxon>Pseudomonadati</taxon>
        <taxon>Pseudomonadota</taxon>
        <taxon>Gammaproteobacteria</taxon>
        <taxon>Thiohalobacterales</taxon>
        <taxon>Thiohalobacteraceae</taxon>
        <taxon>Thiohalobacter</taxon>
    </lineage>
</organism>
<keyword evidence="2" id="KW-0489">Methyltransferase</keyword>
<dbReference type="RefSeq" id="WP_096366788.1">
    <property type="nucleotide sequence ID" value="NZ_AP018052.1"/>
</dbReference>
<dbReference type="Proteomes" id="UP000218765">
    <property type="component" value="Chromosome"/>
</dbReference>
<protein>
    <submittedName>
        <fullName evidence="2">SAM-dependent methyltransferases</fullName>
    </submittedName>
</protein>
<dbReference type="GO" id="GO:0032259">
    <property type="term" value="P:methylation"/>
    <property type="evidence" value="ECO:0007669"/>
    <property type="project" value="UniProtKB-KW"/>
</dbReference>
<evidence type="ECO:0000313" key="2">
    <source>
        <dbReference type="EMBL" id="BAZ94723.1"/>
    </source>
</evidence>
<dbReference type="Pfam" id="PF08241">
    <property type="entry name" value="Methyltransf_11"/>
    <property type="match status" value="1"/>
</dbReference>
<keyword evidence="2" id="KW-0808">Transferase</keyword>
<dbReference type="KEGG" id="ttc:FOKN1_2349"/>
<dbReference type="SUPFAM" id="SSF53335">
    <property type="entry name" value="S-adenosyl-L-methionine-dependent methyltransferases"/>
    <property type="match status" value="1"/>
</dbReference>
<proteinExistence type="predicted"/>
<gene>
    <name evidence="2" type="ORF">FOKN1_2349</name>
</gene>
<dbReference type="InterPro" id="IPR013216">
    <property type="entry name" value="Methyltransf_11"/>
</dbReference>
<name>A0A1Z4VT98_9GAMM</name>
<evidence type="ECO:0000313" key="3">
    <source>
        <dbReference type="Proteomes" id="UP000218765"/>
    </source>
</evidence>
<reference evidence="2 3" key="1">
    <citation type="submission" date="2017-05" db="EMBL/GenBank/DDBJ databases">
        <title>Thiocyanate degradation by Thiohalobacter thiocyanaticus FOKN1.</title>
        <authorList>
            <person name="Oshiki M."/>
            <person name="Fukushima T."/>
            <person name="Kawano S."/>
            <person name="Nakagawa J."/>
        </authorList>
    </citation>
    <scope>NUCLEOTIDE SEQUENCE [LARGE SCALE GENOMIC DNA]</scope>
    <source>
        <strain evidence="2 3">FOKN1</strain>
    </source>
</reference>
<dbReference type="AlphaFoldDB" id="A0A1Z4VT98"/>
<dbReference type="GO" id="GO:0008757">
    <property type="term" value="F:S-adenosylmethionine-dependent methyltransferase activity"/>
    <property type="evidence" value="ECO:0007669"/>
    <property type="project" value="InterPro"/>
</dbReference>
<dbReference type="Gene3D" id="3.40.50.150">
    <property type="entry name" value="Vaccinia Virus protein VP39"/>
    <property type="match status" value="1"/>
</dbReference>